<proteinExistence type="inferred from homology"/>
<comment type="subcellular location">
    <subcellularLocation>
        <location evidence="2">Chromosome</location>
        <location evidence="2">Centromere</location>
        <location evidence="2">Kinetochore</location>
    </subcellularLocation>
    <subcellularLocation>
        <location evidence="1">Nucleus</location>
    </subcellularLocation>
</comment>
<dbReference type="GO" id="GO:0051382">
    <property type="term" value="P:kinetochore assembly"/>
    <property type="evidence" value="ECO:0007669"/>
    <property type="project" value="TreeGrafter"/>
</dbReference>
<dbReference type="VEuPathDB" id="FungiDB:LEMA_uP101810.1"/>
<evidence type="ECO:0000313" key="9">
    <source>
        <dbReference type="Proteomes" id="UP000002668"/>
    </source>
</evidence>
<dbReference type="GeneID" id="13283684"/>
<reference evidence="9" key="1">
    <citation type="journal article" date="2011" name="Nat. Commun.">
        <title>Effector diversification within compartments of the Leptosphaeria maculans genome affected by Repeat-Induced Point mutations.</title>
        <authorList>
            <person name="Rouxel T."/>
            <person name="Grandaubert J."/>
            <person name="Hane J.K."/>
            <person name="Hoede C."/>
            <person name="van de Wouw A.P."/>
            <person name="Couloux A."/>
            <person name="Dominguez V."/>
            <person name="Anthouard V."/>
            <person name="Bally P."/>
            <person name="Bourras S."/>
            <person name="Cozijnsen A.J."/>
            <person name="Ciuffetti L.M."/>
            <person name="Degrave A."/>
            <person name="Dilmaghani A."/>
            <person name="Duret L."/>
            <person name="Fudal I."/>
            <person name="Goodwin S.B."/>
            <person name="Gout L."/>
            <person name="Glaser N."/>
            <person name="Linglin J."/>
            <person name="Kema G.H.J."/>
            <person name="Lapalu N."/>
            <person name="Lawrence C.B."/>
            <person name="May K."/>
            <person name="Meyer M."/>
            <person name="Ollivier B."/>
            <person name="Poulain J."/>
            <person name="Schoch C.L."/>
            <person name="Simon A."/>
            <person name="Spatafora J.W."/>
            <person name="Stachowiak A."/>
            <person name="Turgeon B.G."/>
            <person name="Tyler B.M."/>
            <person name="Vincent D."/>
            <person name="Weissenbach J."/>
            <person name="Amselem J."/>
            <person name="Quesneville H."/>
            <person name="Oliver R.P."/>
            <person name="Wincker P."/>
            <person name="Balesdent M.-H."/>
            <person name="Howlett B.J."/>
        </authorList>
    </citation>
    <scope>NUCLEOTIDE SEQUENCE [LARGE SCALE GENOMIC DNA]</scope>
    <source>
        <strain evidence="9">JN3 / isolate v23.1.3 / race Av1-4-5-6-7-8</strain>
    </source>
</reference>
<dbReference type="InParanoid" id="E5A0J0"/>
<dbReference type="InterPro" id="IPR009072">
    <property type="entry name" value="Histone-fold"/>
</dbReference>
<dbReference type="Proteomes" id="UP000002668">
    <property type="component" value="Genome"/>
</dbReference>
<evidence type="ECO:0000256" key="3">
    <source>
        <dbReference type="ARBA" id="ARBA00022454"/>
    </source>
</evidence>
<dbReference type="AlphaFoldDB" id="E5A0J0"/>
<dbReference type="eggNOG" id="ENOG502SEGJ">
    <property type="taxonomic scope" value="Eukaryota"/>
</dbReference>
<dbReference type="InterPro" id="IPR052484">
    <property type="entry name" value="CENP-W/WIP1"/>
</dbReference>
<dbReference type="PANTHER" id="PTHR34832:SF1">
    <property type="entry name" value="CENTROMERE PROTEIN W"/>
    <property type="match status" value="1"/>
</dbReference>
<keyword evidence="9" id="KW-1185">Reference proteome</keyword>
<sequence>MPQTLYPRATLRKIIKAHANRSVSRNVDILIYLNYMLFMQELLNEATIKAKLNNERSLSARSIRRVSERTLRKYKG</sequence>
<evidence type="ECO:0000256" key="6">
    <source>
        <dbReference type="ARBA" id="ARBA00023328"/>
    </source>
</evidence>
<dbReference type="Gene3D" id="1.10.20.10">
    <property type="entry name" value="Histone, subunit A"/>
    <property type="match status" value="1"/>
</dbReference>
<accession>E5A0J0</accession>
<evidence type="ECO:0008006" key="10">
    <source>
        <dbReference type="Google" id="ProtNLM"/>
    </source>
</evidence>
<protein>
    <recommendedName>
        <fullName evidence="10">Transcription factor CBF/NF-Y/archaeal histone domain-containing protein</fullName>
    </recommendedName>
</protein>
<dbReference type="OrthoDB" id="2543597at2759"/>
<dbReference type="GO" id="GO:0005654">
    <property type="term" value="C:nucleoplasm"/>
    <property type="evidence" value="ECO:0007669"/>
    <property type="project" value="TreeGrafter"/>
</dbReference>
<dbReference type="GO" id="GO:0007059">
    <property type="term" value="P:chromosome segregation"/>
    <property type="evidence" value="ECO:0007669"/>
    <property type="project" value="TreeGrafter"/>
</dbReference>
<organism evidence="9">
    <name type="scientific">Leptosphaeria maculans (strain JN3 / isolate v23.1.3 / race Av1-4-5-6-7-8)</name>
    <name type="common">Blackleg fungus</name>
    <name type="synonym">Phoma lingam</name>
    <dbReference type="NCBI Taxonomy" id="985895"/>
    <lineage>
        <taxon>Eukaryota</taxon>
        <taxon>Fungi</taxon>
        <taxon>Dikarya</taxon>
        <taxon>Ascomycota</taxon>
        <taxon>Pezizomycotina</taxon>
        <taxon>Dothideomycetes</taxon>
        <taxon>Pleosporomycetidae</taxon>
        <taxon>Pleosporales</taxon>
        <taxon>Pleosporineae</taxon>
        <taxon>Leptosphaeriaceae</taxon>
        <taxon>Plenodomus</taxon>
        <taxon>Plenodomus lingam/Leptosphaeria maculans species complex</taxon>
    </lineage>
</organism>
<dbReference type="RefSeq" id="XP_003840529.1">
    <property type="nucleotide sequence ID" value="XM_003840481.1"/>
</dbReference>
<dbReference type="EMBL" id="FP929130">
    <property type="protein sequence ID" value="CBX97050.1"/>
    <property type="molecule type" value="Genomic_DNA"/>
</dbReference>
<gene>
    <name evidence="8" type="ORF">LEMA_uP101810.1</name>
</gene>
<dbReference type="SUPFAM" id="SSF47113">
    <property type="entry name" value="Histone-fold"/>
    <property type="match status" value="1"/>
</dbReference>
<dbReference type="GO" id="GO:0046982">
    <property type="term" value="F:protein heterodimerization activity"/>
    <property type="evidence" value="ECO:0007669"/>
    <property type="project" value="InterPro"/>
</dbReference>
<dbReference type="OMA" id="YILFMQE"/>
<name>E5A0J0_LEPMJ</name>
<dbReference type="FunFam" id="1.10.20.10:FF:000075">
    <property type="entry name" value="WGS project CABT00000000 data, contig 2.56"/>
    <property type="match status" value="1"/>
</dbReference>
<evidence type="ECO:0000256" key="2">
    <source>
        <dbReference type="ARBA" id="ARBA00004629"/>
    </source>
</evidence>
<keyword evidence="4" id="KW-0995">Kinetochore</keyword>
<dbReference type="GO" id="GO:0000776">
    <property type="term" value="C:kinetochore"/>
    <property type="evidence" value="ECO:0007669"/>
    <property type="project" value="UniProtKB-KW"/>
</dbReference>
<evidence type="ECO:0000313" key="8">
    <source>
        <dbReference type="EMBL" id="CBX97050.1"/>
    </source>
</evidence>
<keyword evidence="6" id="KW-0137">Centromere</keyword>
<evidence type="ECO:0000256" key="4">
    <source>
        <dbReference type="ARBA" id="ARBA00022838"/>
    </source>
</evidence>
<evidence type="ECO:0000256" key="1">
    <source>
        <dbReference type="ARBA" id="ARBA00004123"/>
    </source>
</evidence>
<keyword evidence="3" id="KW-0158">Chromosome</keyword>
<evidence type="ECO:0000256" key="7">
    <source>
        <dbReference type="ARBA" id="ARBA00038432"/>
    </source>
</evidence>
<comment type="similarity">
    <text evidence="7">Belongs to the CENP-W/WIP1 family.</text>
</comment>
<dbReference type="PANTHER" id="PTHR34832">
    <property type="entry name" value="CENTROMERE PROTEIN W"/>
    <property type="match status" value="1"/>
</dbReference>
<dbReference type="GO" id="GO:0000278">
    <property type="term" value="P:mitotic cell cycle"/>
    <property type="evidence" value="ECO:0007669"/>
    <property type="project" value="TreeGrafter"/>
</dbReference>
<dbReference type="STRING" id="985895.E5A0J0"/>
<keyword evidence="5" id="KW-0539">Nucleus</keyword>
<evidence type="ECO:0000256" key="5">
    <source>
        <dbReference type="ARBA" id="ARBA00023242"/>
    </source>
</evidence>
<dbReference type="CDD" id="cd13732">
    <property type="entry name" value="HFD_CENP-W"/>
    <property type="match status" value="1"/>
</dbReference>
<dbReference type="HOGENOM" id="CLU_159428_1_1_1"/>